<dbReference type="NCBIfam" id="TIGR00858">
    <property type="entry name" value="bioF"/>
    <property type="match status" value="1"/>
</dbReference>
<comment type="catalytic activity">
    <reaction evidence="7 8">
        <text>6-carboxyhexanoyl-[ACP] + L-alanine + H(+) = (8S)-8-amino-7-oxononanoate + holo-[ACP] + CO2</text>
        <dbReference type="Rhea" id="RHEA:42288"/>
        <dbReference type="Rhea" id="RHEA-COMP:9685"/>
        <dbReference type="Rhea" id="RHEA-COMP:9955"/>
        <dbReference type="ChEBI" id="CHEBI:15378"/>
        <dbReference type="ChEBI" id="CHEBI:16526"/>
        <dbReference type="ChEBI" id="CHEBI:57972"/>
        <dbReference type="ChEBI" id="CHEBI:64479"/>
        <dbReference type="ChEBI" id="CHEBI:78846"/>
        <dbReference type="ChEBI" id="CHEBI:149468"/>
        <dbReference type="EC" id="2.3.1.47"/>
    </reaction>
</comment>
<dbReference type="Gene3D" id="3.90.1150.10">
    <property type="entry name" value="Aspartate Aminotransferase, domain 1"/>
    <property type="match status" value="1"/>
</dbReference>
<dbReference type="RefSeq" id="WP_103921343.1">
    <property type="nucleotide sequence ID" value="NZ_FMSV02000539.1"/>
</dbReference>
<evidence type="ECO:0000256" key="2">
    <source>
        <dbReference type="ARBA" id="ARBA00004746"/>
    </source>
</evidence>
<dbReference type="PANTHER" id="PTHR13693">
    <property type="entry name" value="CLASS II AMINOTRANSFERASE/8-AMINO-7-OXONONANOATE SYNTHASE"/>
    <property type="match status" value="1"/>
</dbReference>
<dbReference type="HAMAP" id="MF_01693">
    <property type="entry name" value="BioF_aminotrans_2"/>
    <property type="match status" value="1"/>
</dbReference>
<dbReference type="UniPathway" id="UPA00078"/>
<proteinExistence type="inferred from homology"/>
<keyword evidence="5 8" id="KW-0093">Biotin biosynthesis</keyword>
<dbReference type="GO" id="GO:0030170">
    <property type="term" value="F:pyridoxal phosphate binding"/>
    <property type="evidence" value="ECO:0007669"/>
    <property type="project" value="UniProtKB-UniRule"/>
</dbReference>
<comment type="cofactor">
    <cofactor evidence="1 8 9">
        <name>pyridoxal 5'-phosphate</name>
        <dbReference type="ChEBI" id="CHEBI:597326"/>
    </cofactor>
</comment>
<evidence type="ECO:0000256" key="9">
    <source>
        <dbReference type="PIRSR" id="PIRSR604723-51"/>
    </source>
</evidence>
<name>A0A1H6FCB4_9GAMM</name>
<evidence type="ECO:0000256" key="5">
    <source>
        <dbReference type="ARBA" id="ARBA00022756"/>
    </source>
</evidence>
<keyword evidence="4 8" id="KW-0808">Transferase</keyword>
<evidence type="ECO:0000313" key="12">
    <source>
        <dbReference type="Proteomes" id="UP000236724"/>
    </source>
</evidence>
<dbReference type="InterPro" id="IPR004723">
    <property type="entry name" value="AONS_Archaea/Proteobacteria"/>
</dbReference>
<evidence type="ECO:0000256" key="6">
    <source>
        <dbReference type="ARBA" id="ARBA00022898"/>
    </source>
</evidence>
<dbReference type="Gene3D" id="3.40.640.10">
    <property type="entry name" value="Type I PLP-dependent aspartate aminotransferase-like (Major domain)"/>
    <property type="match status" value="1"/>
</dbReference>
<dbReference type="EMBL" id="FMSV02000539">
    <property type="protein sequence ID" value="SEH07718.1"/>
    <property type="molecule type" value="Genomic_DNA"/>
</dbReference>
<keyword evidence="12" id="KW-1185">Reference proteome</keyword>
<dbReference type="Pfam" id="PF00155">
    <property type="entry name" value="Aminotran_1_2"/>
    <property type="match status" value="1"/>
</dbReference>
<dbReference type="InterPro" id="IPR015421">
    <property type="entry name" value="PyrdxlP-dep_Trfase_major"/>
</dbReference>
<organism evidence="11 12">
    <name type="scientific">Candidatus Venteria ishoeyi</name>
    <dbReference type="NCBI Taxonomy" id="1899563"/>
    <lineage>
        <taxon>Bacteria</taxon>
        <taxon>Pseudomonadati</taxon>
        <taxon>Pseudomonadota</taxon>
        <taxon>Gammaproteobacteria</taxon>
        <taxon>Thiotrichales</taxon>
        <taxon>Thiotrichaceae</taxon>
        <taxon>Venteria</taxon>
    </lineage>
</organism>
<dbReference type="CDD" id="cd06454">
    <property type="entry name" value="KBL_like"/>
    <property type="match status" value="1"/>
</dbReference>
<evidence type="ECO:0000256" key="7">
    <source>
        <dbReference type="ARBA" id="ARBA00047715"/>
    </source>
</evidence>
<comment type="similarity">
    <text evidence="8">Belongs to the class-II pyridoxal-phosphate-dependent aminotransferase family. BioF subfamily.</text>
</comment>
<feature type="binding site" evidence="8">
    <location>
        <position position="239"/>
    </location>
    <ligand>
        <name>pyridoxal 5'-phosphate</name>
        <dbReference type="ChEBI" id="CHEBI:597326"/>
    </ligand>
</feature>
<evidence type="ECO:0000256" key="4">
    <source>
        <dbReference type="ARBA" id="ARBA00022679"/>
    </source>
</evidence>
<feature type="binding site" evidence="8">
    <location>
        <position position="182"/>
    </location>
    <ligand>
        <name>pyridoxal 5'-phosphate</name>
        <dbReference type="ChEBI" id="CHEBI:597326"/>
    </ligand>
</feature>
<feature type="binding site" evidence="8">
    <location>
        <position position="210"/>
    </location>
    <ligand>
        <name>pyridoxal 5'-phosphate</name>
        <dbReference type="ChEBI" id="CHEBI:597326"/>
    </ligand>
</feature>
<feature type="binding site" evidence="8">
    <location>
        <begin position="109"/>
        <end position="110"/>
    </location>
    <ligand>
        <name>pyridoxal 5'-phosphate</name>
        <dbReference type="ChEBI" id="CHEBI:597326"/>
    </ligand>
</feature>
<feature type="binding site" evidence="8">
    <location>
        <position position="134"/>
    </location>
    <ligand>
        <name>substrate</name>
    </ligand>
</feature>
<evidence type="ECO:0000313" key="11">
    <source>
        <dbReference type="EMBL" id="SEH07718.1"/>
    </source>
</evidence>
<keyword evidence="6 8" id="KW-0663">Pyridoxal phosphate</keyword>
<dbReference type="EC" id="2.3.1.47" evidence="8"/>
<dbReference type="SUPFAM" id="SSF53383">
    <property type="entry name" value="PLP-dependent transferases"/>
    <property type="match status" value="1"/>
</dbReference>
<evidence type="ECO:0000256" key="1">
    <source>
        <dbReference type="ARBA" id="ARBA00001933"/>
    </source>
</evidence>
<feature type="domain" description="Aminotransferase class I/classII large" evidence="10">
    <location>
        <begin position="42"/>
        <end position="383"/>
    </location>
</feature>
<dbReference type="PANTHER" id="PTHR13693:SF100">
    <property type="entry name" value="8-AMINO-7-OXONONANOATE SYNTHASE"/>
    <property type="match status" value="1"/>
</dbReference>
<dbReference type="Proteomes" id="UP000236724">
    <property type="component" value="Unassembled WGS sequence"/>
</dbReference>
<feature type="binding site" evidence="8">
    <location>
        <position position="356"/>
    </location>
    <ligand>
        <name>substrate</name>
    </ligand>
</feature>
<dbReference type="GO" id="GO:0009102">
    <property type="term" value="P:biotin biosynthetic process"/>
    <property type="evidence" value="ECO:0007669"/>
    <property type="project" value="UniProtKB-UniRule"/>
</dbReference>
<feature type="modified residue" description="N6-(pyridoxal phosphate)lysine" evidence="8 9">
    <location>
        <position position="242"/>
    </location>
</feature>
<keyword evidence="11" id="KW-0012">Acyltransferase</keyword>
<comment type="pathway">
    <text evidence="2 8">Cofactor biosynthesis; biotin biosynthesis.</text>
</comment>
<dbReference type="GO" id="GO:0008710">
    <property type="term" value="F:8-amino-7-oxononanoate synthase activity"/>
    <property type="evidence" value="ECO:0007669"/>
    <property type="project" value="UniProtKB-UniRule"/>
</dbReference>
<dbReference type="OrthoDB" id="9807157at2"/>
<dbReference type="InterPro" id="IPR004839">
    <property type="entry name" value="Aminotransferase_I/II_large"/>
</dbReference>
<dbReference type="InterPro" id="IPR022834">
    <property type="entry name" value="AONS_Proteobacteria"/>
</dbReference>
<gene>
    <name evidence="8 11" type="primary">bioF</name>
    <name evidence="11" type="ORF">MBHS_03603</name>
</gene>
<feature type="binding site" evidence="8">
    <location>
        <position position="22"/>
    </location>
    <ligand>
        <name>substrate</name>
    </ligand>
</feature>
<evidence type="ECO:0000256" key="8">
    <source>
        <dbReference type="HAMAP-Rule" id="MF_01693"/>
    </source>
</evidence>
<protein>
    <recommendedName>
        <fullName evidence="8">8-amino-7-oxononanoate synthase</fullName>
        <shortName evidence="8">AONS</shortName>
        <ecNumber evidence="8">2.3.1.47</ecNumber>
    </recommendedName>
    <alternativeName>
        <fullName evidence="8">7-keto-8-amino-pelargonic acid synthase</fullName>
        <shortName evidence="8">7-KAP synthase</shortName>
        <shortName evidence="8">KAPA synthase</shortName>
    </alternativeName>
    <alternativeName>
        <fullName evidence="8">8-amino-7-ketopelargonate synthase</fullName>
    </alternativeName>
</protein>
<dbReference type="InterPro" id="IPR050087">
    <property type="entry name" value="AON_synthase_class-II"/>
</dbReference>
<dbReference type="InterPro" id="IPR015424">
    <property type="entry name" value="PyrdxlP-dep_Trfase"/>
</dbReference>
<comment type="subunit">
    <text evidence="3 8">Homodimer.</text>
</comment>
<reference evidence="11 12" key="1">
    <citation type="submission" date="2016-10" db="EMBL/GenBank/DDBJ databases">
        <authorList>
            <person name="de Groot N.N."/>
        </authorList>
    </citation>
    <scope>NUCLEOTIDE SEQUENCE [LARGE SCALE GENOMIC DNA]</scope>
    <source>
        <strain evidence="11">MBHS1</strain>
    </source>
</reference>
<dbReference type="AlphaFoldDB" id="A0A1H6FCB4"/>
<comment type="function">
    <text evidence="8">Catalyzes the decarboxylative condensation of pimeloyl-[acyl-carrier protein] and L-alanine to produce 8-amino-7-oxononanoate (AON), [acyl-carrier protein], and carbon dioxide.</text>
</comment>
<sequence length="387" mass="42298">MPSLKKHLEQQLQQRQQANLYRHRASHLEPQAVIRHIQGRSFISFCSNDYLGLANHPALVKTCQSGLEDYGLGAGAAHLLHGHSQAHEQLETALADFTGRERALLFSTGYMANLGIISALLDRQDAVILDKLDHASLIDGAILSRAQIYRYPHGNLEILERQLKTAAERSRFCLLVTDGVFSMDGTLAPLPEMVALAAKYQAWLMVDDAHGFGVLGDSGGGCLEHFALDTEQVPILMATLGKAAGVFGAFVAGSEVLIESLIQSARSYIYTTALPPALALATRQSLQLIQDETWRRQHLQQHIQHFRAGAKKLGLPLVDSLTPIQPVILGSSEQALAASKLLYEAGLLISAIRPPTVPKNSARLRITFSASHEAQQIDYLLSQLARL</sequence>
<evidence type="ECO:0000256" key="3">
    <source>
        <dbReference type="ARBA" id="ARBA00011738"/>
    </source>
</evidence>
<evidence type="ECO:0000259" key="10">
    <source>
        <dbReference type="Pfam" id="PF00155"/>
    </source>
</evidence>
<dbReference type="InterPro" id="IPR015422">
    <property type="entry name" value="PyrdxlP-dep_Trfase_small"/>
</dbReference>
<accession>A0A1H6FCB4</accession>